<comment type="caution">
    <text evidence="2">The sequence shown here is derived from an EMBL/GenBank/DDBJ whole genome shotgun (WGS) entry which is preliminary data.</text>
</comment>
<dbReference type="AlphaFoldDB" id="A0A699HIM0"/>
<evidence type="ECO:0000313" key="2">
    <source>
        <dbReference type="EMBL" id="GEY34056.1"/>
    </source>
</evidence>
<feature type="region of interest" description="Disordered" evidence="1">
    <location>
        <begin position="99"/>
        <end position="119"/>
    </location>
</feature>
<dbReference type="EMBL" id="BKCJ010170498">
    <property type="protein sequence ID" value="GEY34056.1"/>
    <property type="molecule type" value="Genomic_DNA"/>
</dbReference>
<organism evidence="2">
    <name type="scientific">Tanacetum cinerariifolium</name>
    <name type="common">Dalmatian daisy</name>
    <name type="synonym">Chrysanthemum cinerariifolium</name>
    <dbReference type="NCBI Taxonomy" id="118510"/>
    <lineage>
        <taxon>Eukaryota</taxon>
        <taxon>Viridiplantae</taxon>
        <taxon>Streptophyta</taxon>
        <taxon>Embryophyta</taxon>
        <taxon>Tracheophyta</taxon>
        <taxon>Spermatophyta</taxon>
        <taxon>Magnoliopsida</taxon>
        <taxon>eudicotyledons</taxon>
        <taxon>Gunneridae</taxon>
        <taxon>Pentapetalae</taxon>
        <taxon>asterids</taxon>
        <taxon>campanulids</taxon>
        <taxon>Asterales</taxon>
        <taxon>Asteraceae</taxon>
        <taxon>Asteroideae</taxon>
        <taxon>Anthemideae</taxon>
        <taxon>Anthemidinae</taxon>
        <taxon>Tanacetum</taxon>
    </lineage>
</organism>
<sequence length="119" mass="13102">MGPFRIVIGSFRVVNQPKRTDGSITNTVIANCEIVKPRVAAAEHNSQLNEEARSPYVKKFKTSYILEREPLVLSGGKDKTVVLWSIHDHISTLATQLGITKSGGSDDKPTESPRCIPWA</sequence>
<evidence type="ECO:0000256" key="1">
    <source>
        <dbReference type="SAM" id="MobiDB-lite"/>
    </source>
</evidence>
<reference evidence="2" key="1">
    <citation type="journal article" date="2019" name="Sci. Rep.">
        <title>Draft genome of Tanacetum cinerariifolium, the natural source of mosquito coil.</title>
        <authorList>
            <person name="Yamashiro T."/>
            <person name="Shiraishi A."/>
            <person name="Satake H."/>
            <person name="Nakayama K."/>
        </authorList>
    </citation>
    <scope>NUCLEOTIDE SEQUENCE</scope>
</reference>
<proteinExistence type="predicted"/>
<accession>A0A699HIM0</accession>
<gene>
    <name evidence="2" type="ORF">Tci_406030</name>
</gene>
<name>A0A699HIM0_TANCI</name>
<protein>
    <submittedName>
        <fullName evidence="2">Uncharacterized protein</fullName>
    </submittedName>
</protein>